<keyword evidence="3" id="KW-1185">Reference proteome</keyword>
<feature type="compositionally biased region" description="Basic and acidic residues" evidence="1">
    <location>
        <begin position="86"/>
        <end position="107"/>
    </location>
</feature>
<feature type="region of interest" description="Disordered" evidence="1">
    <location>
        <begin position="238"/>
        <end position="276"/>
    </location>
</feature>
<name>A0AAV5IYZ4_9ROSI</name>
<reference evidence="2 3" key="1">
    <citation type="journal article" date="2021" name="Commun. Biol.">
        <title>The genome of Shorea leprosula (Dipterocarpaceae) highlights the ecological relevance of drought in aseasonal tropical rainforests.</title>
        <authorList>
            <person name="Ng K.K.S."/>
            <person name="Kobayashi M.J."/>
            <person name="Fawcett J.A."/>
            <person name="Hatakeyama M."/>
            <person name="Paape T."/>
            <person name="Ng C.H."/>
            <person name="Ang C.C."/>
            <person name="Tnah L.H."/>
            <person name="Lee C.T."/>
            <person name="Nishiyama T."/>
            <person name="Sese J."/>
            <person name="O'Brien M.J."/>
            <person name="Copetti D."/>
            <person name="Mohd Noor M.I."/>
            <person name="Ong R.C."/>
            <person name="Putra M."/>
            <person name="Sireger I.Z."/>
            <person name="Indrioko S."/>
            <person name="Kosugi Y."/>
            <person name="Izuno A."/>
            <person name="Isagi Y."/>
            <person name="Lee S.L."/>
            <person name="Shimizu K.K."/>
        </authorList>
    </citation>
    <scope>NUCLEOTIDE SEQUENCE [LARGE SCALE GENOMIC DNA]</scope>
    <source>
        <strain evidence="2">214</strain>
    </source>
</reference>
<evidence type="ECO:0000313" key="3">
    <source>
        <dbReference type="Proteomes" id="UP001054252"/>
    </source>
</evidence>
<accession>A0AAV5IYZ4</accession>
<evidence type="ECO:0000313" key="2">
    <source>
        <dbReference type="EMBL" id="GKV03856.1"/>
    </source>
</evidence>
<evidence type="ECO:0000256" key="1">
    <source>
        <dbReference type="SAM" id="MobiDB-lite"/>
    </source>
</evidence>
<feature type="compositionally biased region" description="Pro residues" evidence="1">
    <location>
        <begin position="263"/>
        <end position="276"/>
    </location>
</feature>
<comment type="caution">
    <text evidence="2">The sequence shown here is derived from an EMBL/GenBank/DDBJ whole genome shotgun (WGS) entry which is preliminary data.</text>
</comment>
<dbReference type="AlphaFoldDB" id="A0AAV5IYZ4"/>
<proteinExistence type="predicted"/>
<dbReference type="EMBL" id="BPVZ01000021">
    <property type="protein sequence ID" value="GKV03856.1"/>
    <property type="molecule type" value="Genomic_DNA"/>
</dbReference>
<protein>
    <submittedName>
        <fullName evidence="2">Uncharacterized protein</fullName>
    </submittedName>
</protein>
<dbReference type="Proteomes" id="UP001054252">
    <property type="component" value="Unassembled WGS sequence"/>
</dbReference>
<sequence>MRDVEVEFLSSWKAKKANQNKYSLTSDEEEEFEKLVREGGNILDIMYLTSLEVINAAELYRPTEMKRFLGAVGGLAIPKEPKKKSKTSDVAKLKRKGSEDLEPAQRKKKRVGEIEVRRDKVVEFVPWPLPVELDPELRRIAVSTHGKGKALVPLPTLQNSIFDTKSSMVAKNLLNAYLSKVDHRRAKEEVLSNGGSSLVKHALEIKLRWDRDKEGCSIFPPNFNFEFVIMEEGNAKAKGAELGESQAPHPVEIHPVPSEEDQPAPPTEDQPPPAVE</sequence>
<organism evidence="2 3">
    <name type="scientific">Rubroshorea leprosula</name>
    <dbReference type="NCBI Taxonomy" id="152421"/>
    <lineage>
        <taxon>Eukaryota</taxon>
        <taxon>Viridiplantae</taxon>
        <taxon>Streptophyta</taxon>
        <taxon>Embryophyta</taxon>
        <taxon>Tracheophyta</taxon>
        <taxon>Spermatophyta</taxon>
        <taxon>Magnoliopsida</taxon>
        <taxon>eudicotyledons</taxon>
        <taxon>Gunneridae</taxon>
        <taxon>Pentapetalae</taxon>
        <taxon>rosids</taxon>
        <taxon>malvids</taxon>
        <taxon>Malvales</taxon>
        <taxon>Dipterocarpaceae</taxon>
        <taxon>Rubroshorea</taxon>
    </lineage>
</organism>
<feature type="region of interest" description="Disordered" evidence="1">
    <location>
        <begin position="80"/>
        <end position="107"/>
    </location>
</feature>
<gene>
    <name evidence="2" type="ORF">SLEP1_g16098</name>
</gene>